<proteinExistence type="predicted"/>
<dbReference type="Pfam" id="PF13568">
    <property type="entry name" value="OMP_b-brl_2"/>
    <property type="match status" value="1"/>
</dbReference>
<keyword evidence="1" id="KW-0732">Signal</keyword>
<evidence type="ECO:0000256" key="1">
    <source>
        <dbReference type="SAM" id="SignalP"/>
    </source>
</evidence>
<feature type="chain" id="PRO_5017628941" description="Outer membrane protein beta-barrel domain-containing protein" evidence="1">
    <location>
        <begin position="24"/>
        <end position="207"/>
    </location>
</feature>
<comment type="caution">
    <text evidence="3">The sequence shown here is derived from an EMBL/GenBank/DDBJ whole genome shotgun (WGS) entry which is preliminary data.</text>
</comment>
<name>A0A3E2BNW9_9BACT</name>
<evidence type="ECO:0000313" key="3">
    <source>
        <dbReference type="EMBL" id="RFT16435.1"/>
    </source>
</evidence>
<dbReference type="EMBL" id="QUAH01000003">
    <property type="protein sequence ID" value="RFT16435.1"/>
    <property type="molecule type" value="Genomic_DNA"/>
</dbReference>
<accession>A0A3E2BNW9</accession>
<evidence type="ECO:0000313" key="4">
    <source>
        <dbReference type="Proteomes" id="UP000257323"/>
    </source>
</evidence>
<evidence type="ECO:0000259" key="2">
    <source>
        <dbReference type="Pfam" id="PF13568"/>
    </source>
</evidence>
<dbReference type="InterPro" id="IPR025665">
    <property type="entry name" value="Beta-barrel_OMP_2"/>
</dbReference>
<dbReference type="Proteomes" id="UP000257323">
    <property type="component" value="Unassembled WGS sequence"/>
</dbReference>
<dbReference type="AlphaFoldDB" id="A0A3E2BNW9"/>
<feature type="signal peptide" evidence="1">
    <location>
        <begin position="1"/>
        <end position="23"/>
    </location>
</feature>
<feature type="domain" description="Outer membrane protein beta-barrel" evidence="2">
    <location>
        <begin position="23"/>
        <end position="182"/>
    </location>
</feature>
<gene>
    <name evidence="3" type="ORF">OP8BY_1613</name>
</gene>
<protein>
    <recommendedName>
        <fullName evidence="2">Outer membrane protein beta-barrel domain-containing protein</fullName>
    </recommendedName>
</protein>
<organism evidence="3 4">
    <name type="scientific">Candidatus Saccharicenans subterraneus</name>
    <dbReference type="NCBI Taxonomy" id="2508984"/>
    <lineage>
        <taxon>Bacteria</taxon>
        <taxon>Candidatus Aminicenantota</taxon>
        <taxon>Candidatus Aminicenantia</taxon>
        <taxon>Candidatus Aminicenantales</taxon>
        <taxon>Candidatus Saccharicenantaceae</taxon>
        <taxon>Candidatus Saccharicenans</taxon>
    </lineage>
</organism>
<reference evidence="3 4" key="1">
    <citation type="submission" date="2018-08" db="EMBL/GenBank/DDBJ databases">
        <title>Genome analysis of the thermophilic bacterium of the candidate phylum Aminicenantes from deep subsurface aquifer revealed its physiology and ecological role.</title>
        <authorList>
            <person name="Kadnikov V.V."/>
            <person name="Mardanov A.V."/>
            <person name="Beletsky A.V."/>
            <person name="Karnachuk O.V."/>
            <person name="Ravin N.V."/>
        </authorList>
    </citation>
    <scope>NUCLEOTIDE SEQUENCE [LARGE SCALE GENOMIC DNA]</scope>
    <source>
        <strain evidence="3">BY38</strain>
    </source>
</reference>
<sequence>MKKLFTSVLIAMFLCLVAGQSAAQAGIQFGIRGGGNAAKLTGADIQDLEGTIKNKVGLVAGIFLAINIGKIVTIQPEVLYTMKGSQINDPLGEYTGKLYGDYVEIPLLLKIRIPTPGIQPAIFAGPSVGFKLREKFQLNGEDVPLEENVLENNDYGAIFGAGLDFGRHFMIDVRYSLGLKKVLTAIDEGIQPDVKNGVWSATIGIAF</sequence>